<dbReference type="GO" id="GO:0005886">
    <property type="term" value="C:plasma membrane"/>
    <property type="evidence" value="ECO:0007669"/>
    <property type="project" value="UniProtKB-SubCell"/>
</dbReference>
<dbReference type="OrthoDB" id="9802264at2"/>
<evidence type="ECO:0000256" key="8">
    <source>
        <dbReference type="ARBA" id="ARBA00022967"/>
    </source>
</evidence>
<evidence type="ECO:0000256" key="4">
    <source>
        <dbReference type="ARBA" id="ARBA00022475"/>
    </source>
</evidence>
<dbReference type="SUPFAM" id="SSF52540">
    <property type="entry name" value="P-loop containing nucleoside triphosphate hydrolases"/>
    <property type="match status" value="1"/>
</dbReference>
<proteinExistence type="inferred from homology"/>
<keyword evidence="11" id="KW-0378">Hydrolase</keyword>
<feature type="domain" description="ABC transporter" evidence="10">
    <location>
        <begin position="1"/>
        <end position="232"/>
    </location>
</feature>
<dbReference type="Gene3D" id="3.40.50.300">
    <property type="entry name" value="P-loop containing nucleotide triphosphate hydrolases"/>
    <property type="match status" value="1"/>
</dbReference>
<gene>
    <name evidence="11" type="primary">gsiA_5</name>
    <name evidence="11" type="ORF">NCTC10723_01832</name>
</gene>
<evidence type="ECO:0000256" key="1">
    <source>
        <dbReference type="ARBA" id="ARBA00004202"/>
    </source>
</evidence>
<comment type="subcellular location">
    <subcellularLocation>
        <location evidence="1">Cell membrane</location>
        <topology evidence="1">Peripheral membrane protein</topology>
    </subcellularLocation>
</comment>
<evidence type="ECO:0000256" key="2">
    <source>
        <dbReference type="ARBA" id="ARBA00005417"/>
    </source>
</evidence>
<dbReference type="Proteomes" id="UP000255328">
    <property type="component" value="Unassembled WGS sequence"/>
</dbReference>
<keyword evidence="8" id="KW-1278">Translocase</keyword>
<dbReference type="InterPro" id="IPR027417">
    <property type="entry name" value="P-loop_NTPase"/>
</dbReference>
<dbReference type="PANTHER" id="PTHR43297">
    <property type="entry name" value="OLIGOPEPTIDE TRANSPORT ATP-BINDING PROTEIN APPD"/>
    <property type="match status" value="1"/>
</dbReference>
<keyword evidence="9" id="KW-0472">Membrane</keyword>
<dbReference type="Pfam" id="PF00005">
    <property type="entry name" value="ABC_tran"/>
    <property type="match status" value="1"/>
</dbReference>
<keyword evidence="6" id="KW-0547">Nucleotide-binding</keyword>
<evidence type="ECO:0000256" key="7">
    <source>
        <dbReference type="ARBA" id="ARBA00022840"/>
    </source>
</evidence>
<comment type="similarity">
    <text evidence="2">Belongs to the ABC transporter superfamily.</text>
</comment>
<keyword evidence="4" id="KW-1003">Cell membrane</keyword>
<evidence type="ECO:0000256" key="3">
    <source>
        <dbReference type="ARBA" id="ARBA00022448"/>
    </source>
</evidence>
<dbReference type="CDD" id="cd03257">
    <property type="entry name" value="ABC_NikE_OppD_transporters"/>
    <property type="match status" value="1"/>
</dbReference>
<dbReference type="InterPro" id="IPR050388">
    <property type="entry name" value="ABC_Ni/Peptide_Import"/>
</dbReference>
<dbReference type="RefSeq" id="WP_115271349.1">
    <property type="nucleotide sequence ID" value="NZ_CASFEE010000037.1"/>
</dbReference>
<dbReference type="InterPro" id="IPR003439">
    <property type="entry name" value="ABC_transporter-like_ATP-bd"/>
</dbReference>
<dbReference type="EMBL" id="UGGU01000003">
    <property type="protein sequence ID" value="STO32327.1"/>
    <property type="molecule type" value="Genomic_DNA"/>
</dbReference>
<evidence type="ECO:0000256" key="6">
    <source>
        <dbReference type="ARBA" id="ARBA00022741"/>
    </source>
</evidence>
<reference evidence="11 12" key="1">
    <citation type="submission" date="2018-06" db="EMBL/GenBank/DDBJ databases">
        <authorList>
            <consortium name="Pathogen Informatics"/>
            <person name="Doyle S."/>
        </authorList>
    </citation>
    <scope>NUCLEOTIDE SEQUENCE [LARGE SCALE GENOMIC DNA]</scope>
    <source>
        <strain evidence="11 12">NCTC10723</strain>
    </source>
</reference>
<evidence type="ECO:0000313" key="11">
    <source>
        <dbReference type="EMBL" id="STO32327.1"/>
    </source>
</evidence>
<dbReference type="GO" id="GO:0005524">
    <property type="term" value="F:ATP binding"/>
    <property type="evidence" value="ECO:0007669"/>
    <property type="project" value="UniProtKB-KW"/>
</dbReference>
<name>A0A377GZA4_9FUSO</name>
<dbReference type="EC" id="3.6.3.-" evidence="11"/>
<accession>A0A377GZA4</accession>
<evidence type="ECO:0000256" key="5">
    <source>
        <dbReference type="ARBA" id="ARBA00022519"/>
    </source>
</evidence>
<dbReference type="SMART" id="SM00382">
    <property type="entry name" value="AAA"/>
    <property type="match status" value="1"/>
</dbReference>
<dbReference type="PROSITE" id="PS50893">
    <property type="entry name" value="ABC_TRANSPORTER_2"/>
    <property type="match status" value="1"/>
</dbReference>
<evidence type="ECO:0000259" key="10">
    <source>
        <dbReference type="PROSITE" id="PS50893"/>
    </source>
</evidence>
<sequence length="244" mass="27589">MKLIDIKGLNLKIDGKLLLKNINFSITSGEILALVGESGSGKTLTTKFILEILPERSIIEYEKFEKKCKIGAVFQNAFTSLNPTIRVGHQLKKIYEGHFGKNIQWESKIVDLLMKLGIKEPRKILKKYPHETSGGERQRIVIAGAIIGQPDLLIADEVTTALDLKSKKEVIDLFKEVQKVTGVAILFISHDLESVKDFAQRVCVMYGGEIVEENSCKKIFETQVHPYVKRLMYLSNSLWIRGEK</sequence>
<dbReference type="InterPro" id="IPR003593">
    <property type="entry name" value="AAA+_ATPase"/>
</dbReference>
<evidence type="ECO:0000313" key="12">
    <source>
        <dbReference type="Proteomes" id="UP000255328"/>
    </source>
</evidence>
<dbReference type="PANTHER" id="PTHR43297:SF14">
    <property type="entry name" value="ATPASE AAA-TYPE CORE DOMAIN-CONTAINING PROTEIN"/>
    <property type="match status" value="1"/>
</dbReference>
<keyword evidence="7 11" id="KW-0067">ATP-binding</keyword>
<keyword evidence="12" id="KW-1185">Reference proteome</keyword>
<protein>
    <submittedName>
        <fullName evidence="11">Glutathione import ATP-binding protein GsiA</fullName>
        <ecNumber evidence="11">3.6.3.-</ecNumber>
    </submittedName>
</protein>
<dbReference type="AlphaFoldDB" id="A0A377GZA4"/>
<keyword evidence="5" id="KW-0997">Cell inner membrane</keyword>
<evidence type="ECO:0000256" key="9">
    <source>
        <dbReference type="ARBA" id="ARBA00023136"/>
    </source>
</evidence>
<keyword evidence="3" id="KW-0813">Transport</keyword>
<organism evidence="11 12">
    <name type="scientific">Fusobacterium necrogenes</name>
    <dbReference type="NCBI Taxonomy" id="858"/>
    <lineage>
        <taxon>Bacteria</taxon>
        <taxon>Fusobacteriati</taxon>
        <taxon>Fusobacteriota</taxon>
        <taxon>Fusobacteriia</taxon>
        <taxon>Fusobacteriales</taxon>
        <taxon>Fusobacteriaceae</taxon>
        <taxon>Fusobacterium</taxon>
    </lineage>
</organism>
<dbReference type="GO" id="GO:0016887">
    <property type="term" value="F:ATP hydrolysis activity"/>
    <property type="evidence" value="ECO:0007669"/>
    <property type="project" value="InterPro"/>
</dbReference>